<reference evidence="6" key="1">
    <citation type="journal article" date="2014" name="Genome Announc.">
        <title>Draft genome sequence of Rhodosporidium toruloides CECT1137, an oleaginous yeast of biotechnological interest.</title>
        <authorList>
            <person name="Morin N."/>
            <person name="Calcas X."/>
            <person name="Devillers H."/>
            <person name="Durrens P."/>
            <person name="Sherman D.J."/>
            <person name="Nicaud J.-M."/>
            <person name="Neuveglise C."/>
        </authorList>
    </citation>
    <scope>NUCLEOTIDE SEQUENCE</scope>
    <source>
        <strain evidence="6">CECT1137</strain>
    </source>
</reference>
<dbReference type="PANTHER" id="PTHR12304">
    <property type="entry name" value="INOSINE-URIDINE PREFERRING NUCLEOSIDE HYDROLASE"/>
    <property type="match status" value="1"/>
</dbReference>
<accession>A0A061AMN0</accession>
<dbReference type="InterPro" id="IPR023186">
    <property type="entry name" value="IUNH"/>
</dbReference>
<evidence type="ECO:0000256" key="1">
    <source>
        <dbReference type="ARBA" id="ARBA00009176"/>
    </source>
</evidence>
<dbReference type="AlphaFoldDB" id="A0A061AMN0"/>
<feature type="region of interest" description="Disordered" evidence="4">
    <location>
        <begin position="17"/>
        <end position="40"/>
    </location>
</feature>
<dbReference type="InterPro" id="IPR001910">
    <property type="entry name" value="Inosine/uridine_hydrolase_dom"/>
</dbReference>
<evidence type="ECO:0000256" key="4">
    <source>
        <dbReference type="SAM" id="MobiDB-lite"/>
    </source>
</evidence>
<dbReference type="GO" id="GO:0006152">
    <property type="term" value="P:purine nucleoside catabolic process"/>
    <property type="evidence" value="ECO:0007669"/>
    <property type="project" value="TreeGrafter"/>
</dbReference>
<keyword evidence="2" id="KW-0378">Hydrolase</keyword>
<sequence>MRVVFFTRPRFSRPPRCSSALSTFSRPRPAPPARLCAPANRPGLPAFPRPTRGSPATSIPSWSLLPRRTAPYSTARMPARIPIWLDCDPGHDDAVAILMALHLPEIDLLGISTVHGNASLFNTSRNAARCLLVFGSPEQAKRIPVYAGAEKPLLRYVRHDSEIHGEDGLGGVEGLPPSDSPSVLSKLDETKGRNAVVALADAARSLPDGQQLTIVATGSFTNVALFVSLYPELVRDKIERVVVMGGAEGRGNRSPTAEFNVLCDPHAASILLDAEVPVVMAPLNITHTAIFRKDDNAALLVPPSAIPDLASSTPDATAHPSRAYTPLRHTLHTLLNFFASTYKSVFSFDDGPPVHDALCIAYLARPEIFKAKRYRVDVETEGTHTQGTTVVDLYDYKKDELVEYKKDPESRASWGRFGKNVLVLEELDVPEFWRMFQQCVDEADKVSPLNSK</sequence>
<dbReference type="EMBL" id="LK052936">
    <property type="protein sequence ID" value="CDR35941.1"/>
    <property type="molecule type" value="Genomic_DNA"/>
</dbReference>
<dbReference type="OrthoDB" id="432381at2759"/>
<evidence type="ECO:0000256" key="2">
    <source>
        <dbReference type="ARBA" id="ARBA00022801"/>
    </source>
</evidence>
<dbReference type="CDD" id="cd02651">
    <property type="entry name" value="nuc_hydro_IU_UC_XIUA"/>
    <property type="match status" value="1"/>
</dbReference>
<dbReference type="InterPro" id="IPR015910">
    <property type="entry name" value="I/U_nuclsd_hydro_CS"/>
</dbReference>
<dbReference type="GO" id="GO:0045437">
    <property type="term" value="F:uridine nucleosidase activity"/>
    <property type="evidence" value="ECO:0007669"/>
    <property type="project" value="UniProtKB-ARBA"/>
</dbReference>
<dbReference type="InterPro" id="IPR036452">
    <property type="entry name" value="Ribo_hydro-like"/>
</dbReference>
<dbReference type="GO" id="GO:0005829">
    <property type="term" value="C:cytosol"/>
    <property type="evidence" value="ECO:0007669"/>
    <property type="project" value="TreeGrafter"/>
</dbReference>
<evidence type="ECO:0000259" key="5">
    <source>
        <dbReference type="Pfam" id="PF01156"/>
    </source>
</evidence>
<dbReference type="PROSITE" id="PS01247">
    <property type="entry name" value="IUNH"/>
    <property type="match status" value="1"/>
</dbReference>
<dbReference type="GO" id="GO:0008477">
    <property type="term" value="F:purine nucleosidase activity"/>
    <property type="evidence" value="ECO:0007669"/>
    <property type="project" value="TreeGrafter"/>
</dbReference>
<evidence type="ECO:0000313" key="6">
    <source>
        <dbReference type="EMBL" id="CDR35941.1"/>
    </source>
</evidence>
<proteinExistence type="inferred from homology"/>
<comment type="similarity">
    <text evidence="1">Belongs to the IUNH family.</text>
</comment>
<dbReference type="PANTHER" id="PTHR12304:SF4">
    <property type="entry name" value="URIDINE NUCLEOSIDASE"/>
    <property type="match status" value="1"/>
</dbReference>
<protein>
    <submittedName>
        <fullName evidence="6">RHTO0S01e10638g1_1</fullName>
    </submittedName>
</protein>
<organism evidence="6">
    <name type="scientific">Rhodotorula toruloides</name>
    <name type="common">Yeast</name>
    <name type="synonym">Rhodosporidium toruloides</name>
    <dbReference type="NCBI Taxonomy" id="5286"/>
    <lineage>
        <taxon>Eukaryota</taxon>
        <taxon>Fungi</taxon>
        <taxon>Dikarya</taxon>
        <taxon>Basidiomycota</taxon>
        <taxon>Pucciniomycotina</taxon>
        <taxon>Microbotryomycetes</taxon>
        <taxon>Sporidiobolales</taxon>
        <taxon>Sporidiobolaceae</taxon>
        <taxon>Rhodotorula</taxon>
    </lineage>
</organism>
<dbReference type="Gene3D" id="3.90.245.10">
    <property type="entry name" value="Ribonucleoside hydrolase-like"/>
    <property type="match status" value="1"/>
</dbReference>
<evidence type="ECO:0000256" key="3">
    <source>
        <dbReference type="ARBA" id="ARBA00023295"/>
    </source>
</evidence>
<name>A0A061AMN0_RHOTO</name>
<gene>
    <name evidence="6" type="ORF">RHTO0S_01e10638g</name>
</gene>
<dbReference type="SUPFAM" id="SSF53590">
    <property type="entry name" value="Nucleoside hydrolase"/>
    <property type="match status" value="1"/>
</dbReference>
<keyword evidence="3" id="KW-0326">Glycosidase</keyword>
<feature type="domain" description="Inosine/uridine-preferring nucleoside hydrolase" evidence="5">
    <location>
        <begin position="83"/>
        <end position="434"/>
    </location>
</feature>
<dbReference type="Pfam" id="PF01156">
    <property type="entry name" value="IU_nuc_hydro"/>
    <property type="match status" value="1"/>
</dbReference>